<proteinExistence type="predicted"/>
<evidence type="ECO:0008006" key="3">
    <source>
        <dbReference type="Google" id="ProtNLM"/>
    </source>
</evidence>
<dbReference type="EMBL" id="JAWWNJ010000041">
    <property type="protein sequence ID" value="KAK7020359.1"/>
    <property type="molecule type" value="Genomic_DNA"/>
</dbReference>
<dbReference type="InterPro" id="IPR032675">
    <property type="entry name" value="LRR_dom_sf"/>
</dbReference>
<protein>
    <recommendedName>
        <fullName evidence="3">F-box domain-containing protein</fullName>
    </recommendedName>
</protein>
<organism evidence="1 2">
    <name type="scientific">Favolaschia claudopus</name>
    <dbReference type="NCBI Taxonomy" id="2862362"/>
    <lineage>
        <taxon>Eukaryota</taxon>
        <taxon>Fungi</taxon>
        <taxon>Dikarya</taxon>
        <taxon>Basidiomycota</taxon>
        <taxon>Agaricomycotina</taxon>
        <taxon>Agaricomycetes</taxon>
        <taxon>Agaricomycetidae</taxon>
        <taxon>Agaricales</taxon>
        <taxon>Marasmiineae</taxon>
        <taxon>Mycenaceae</taxon>
        <taxon>Favolaschia</taxon>
    </lineage>
</organism>
<dbReference type="Proteomes" id="UP001362999">
    <property type="component" value="Unassembled WGS sequence"/>
</dbReference>
<comment type="caution">
    <text evidence="1">The sequence shown here is derived from an EMBL/GenBank/DDBJ whole genome shotgun (WGS) entry which is preliminary data.</text>
</comment>
<dbReference type="SUPFAM" id="SSF52047">
    <property type="entry name" value="RNI-like"/>
    <property type="match status" value="1"/>
</dbReference>
<accession>A0AAW0B3D9</accession>
<dbReference type="AlphaFoldDB" id="A0AAW0B3D9"/>
<evidence type="ECO:0000313" key="1">
    <source>
        <dbReference type="EMBL" id="KAK7020359.1"/>
    </source>
</evidence>
<gene>
    <name evidence="1" type="ORF">R3P38DRAFT_3272166</name>
</gene>
<sequence>MHRCLAIPEILQLISESLRDDYGRRNLPSLAVLAQTCRSFSPVALAQLWGILSGLDPILHCMPLDLFSRRGKDSWKLQRPIRASDWERPLVYMGLIKDLTIGPSPTVPQIFPALHASLPAEVETCFPRLTRVQWYDDLESVSMRLTLSPRLTQVFMFIGTSHTNFSCLSSIPRLCPGLQEVSLRCQVPDGPSISDFLCRLHSLQRLMYVDIPDIQTLQHLSRLPSLMSMEISLPKILPTTPSPLSFIPLKKLIIWDSGVEGTVNFFTLCTMASLQDLNIPLETRTNIVAIDRLHTALRKSCSHESLKTFSVDYSETDPSELEEPPNTCMIPLHSIQLLFCFANLTTVSITSHLGFHLNDEELKTVAVAWPCLQVLHLRCGELAPYDKPGLSLHSLSTLAKYCVSLKTLTLSLDATSVPDLPSITTAHQPTPQLALRHLDVDRSPISAPSIYVARFLFSFFPNLTTIRTARTFLDNDEPDEPEETIQAIVYYDRWLEVWLQLPVLKAVREEGWAKAQAELGTRS</sequence>
<evidence type="ECO:0000313" key="2">
    <source>
        <dbReference type="Proteomes" id="UP001362999"/>
    </source>
</evidence>
<keyword evidence="2" id="KW-1185">Reference proteome</keyword>
<name>A0AAW0B3D9_9AGAR</name>
<reference evidence="1 2" key="1">
    <citation type="journal article" date="2024" name="J Genomics">
        <title>Draft genome sequencing and assembly of Favolaschia claudopus CIRM-BRFM 2984 isolated from oak limbs.</title>
        <authorList>
            <person name="Navarro D."/>
            <person name="Drula E."/>
            <person name="Chaduli D."/>
            <person name="Cazenave R."/>
            <person name="Ahrendt S."/>
            <person name="Wang J."/>
            <person name="Lipzen A."/>
            <person name="Daum C."/>
            <person name="Barry K."/>
            <person name="Grigoriev I.V."/>
            <person name="Favel A."/>
            <person name="Rosso M.N."/>
            <person name="Martin F."/>
        </authorList>
    </citation>
    <scope>NUCLEOTIDE SEQUENCE [LARGE SCALE GENOMIC DNA]</scope>
    <source>
        <strain evidence="1 2">CIRM-BRFM 2984</strain>
    </source>
</reference>
<dbReference type="Gene3D" id="3.80.10.10">
    <property type="entry name" value="Ribonuclease Inhibitor"/>
    <property type="match status" value="1"/>
</dbReference>